<evidence type="ECO:0000256" key="1">
    <source>
        <dbReference type="ARBA" id="ARBA00010845"/>
    </source>
</evidence>
<evidence type="ECO:0000259" key="4">
    <source>
        <dbReference type="Pfam" id="PF07557"/>
    </source>
</evidence>
<protein>
    <recommendedName>
        <fullName evidence="4">Shugoshin C-terminal domain-containing protein</fullName>
    </recommendedName>
</protein>
<evidence type="ECO:0000256" key="2">
    <source>
        <dbReference type="ARBA" id="ARBA00022829"/>
    </source>
</evidence>
<feature type="region of interest" description="Disordered" evidence="3">
    <location>
        <begin position="191"/>
        <end position="297"/>
    </location>
</feature>
<dbReference type="InterPro" id="IPR011515">
    <property type="entry name" value="Shugoshin_C"/>
</dbReference>
<proteinExistence type="inferred from homology"/>
<feature type="compositionally biased region" description="Basic and acidic residues" evidence="3">
    <location>
        <begin position="222"/>
        <end position="246"/>
    </location>
</feature>
<dbReference type="Pfam" id="PF07557">
    <property type="entry name" value="Shugoshin_C"/>
    <property type="match status" value="1"/>
</dbReference>
<feature type="compositionally biased region" description="Polar residues" evidence="3">
    <location>
        <begin position="1"/>
        <end position="12"/>
    </location>
</feature>
<dbReference type="AlphaFoldDB" id="A0AAD6J4Z7"/>
<feature type="compositionally biased region" description="Polar residues" evidence="3">
    <location>
        <begin position="462"/>
        <end position="475"/>
    </location>
</feature>
<dbReference type="Proteomes" id="UP001221413">
    <property type="component" value="Unassembled WGS sequence"/>
</dbReference>
<dbReference type="EMBL" id="JAQGDS010000001">
    <property type="protein sequence ID" value="KAJ6264335.1"/>
    <property type="molecule type" value="Genomic_DNA"/>
</dbReference>
<keyword evidence="6" id="KW-1185">Reference proteome</keyword>
<sequence>MAKLSDVNQTPNPALDSLESLKRRYQRQNRELAKANANQAQQIQALQAELSHKNAENIRLGSEIISLQRELDARDSRGSSSSAGISEGTKRQLEDKLSELAELVRGLGDGGNLNSGGRRRLSGKRFPIATKPDVSQRERPDGILQDIPEYEAAGQVPTSPLFSAAKRNDARLESPAKSYIPLDSAMFDIRPRRRRDSTNVESLIASGSKTEEQQRSNAGAKEAVKRKYPDITEPIVAREEFEDRIAAPRLSDVNEVSLSPKPVTEDATTVPQPAEKLKEAKDSGAEATSRAPPSPYRVDLANASRFVTSNRRSLENVQELARAQAQAPEPAPVPAAEPRRALEPKSTNLVNMNNSPVKLPTIADFEYVKKEKPSPRDRDPVKKTSRIVGKPIVVQGAENTLTPEKAVERNRRTRGVTVNYALPALNKKLRRESETLVDAVTGIQPKRRSTSNFDDVSKDASAASTPANAVTSGAANTGIPHEGDKKSYKSTIEDLERRASRMSIHHDAPAGAEPVERKAAESGLSDRDLRKIIAERTSRERLEQARKDIYEFTTTNSPDAAEPPRKTSSDRHSLPASSSSNVAAAAANIGGSHQRRTSGGIPTIGIGSRREGESRASTSNLKSANDLLEERRRRRASLGGATSATVTSALEAKPRRTVGFADNVRDDGKNAASSRDSRRRSMVI</sequence>
<organism evidence="5 6">
    <name type="scientific">Drechslerella dactyloides</name>
    <name type="common">Nematode-trapping fungus</name>
    <name type="synonym">Arthrobotrys dactyloides</name>
    <dbReference type="NCBI Taxonomy" id="74499"/>
    <lineage>
        <taxon>Eukaryota</taxon>
        <taxon>Fungi</taxon>
        <taxon>Dikarya</taxon>
        <taxon>Ascomycota</taxon>
        <taxon>Pezizomycotina</taxon>
        <taxon>Orbiliomycetes</taxon>
        <taxon>Orbiliales</taxon>
        <taxon>Orbiliaceae</taxon>
        <taxon>Drechslerella</taxon>
    </lineage>
</organism>
<feature type="compositionally biased region" description="Basic and acidic residues" evidence="3">
    <location>
        <begin position="562"/>
        <end position="573"/>
    </location>
</feature>
<evidence type="ECO:0000256" key="3">
    <source>
        <dbReference type="SAM" id="MobiDB-lite"/>
    </source>
</evidence>
<feature type="compositionally biased region" description="Polar residues" evidence="3">
    <location>
        <begin position="199"/>
        <end position="208"/>
    </location>
</feature>
<feature type="region of interest" description="Disordered" evidence="3">
    <location>
        <begin position="550"/>
        <end position="628"/>
    </location>
</feature>
<dbReference type="GO" id="GO:0045132">
    <property type="term" value="P:meiotic chromosome segregation"/>
    <property type="evidence" value="ECO:0007669"/>
    <property type="project" value="InterPro"/>
</dbReference>
<feature type="domain" description="Shugoshin C-terminal" evidence="4">
    <location>
        <begin position="409"/>
        <end position="431"/>
    </location>
</feature>
<feature type="region of interest" description="Disordered" evidence="3">
    <location>
        <begin position="505"/>
        <end position="524"/>
    </location>
</feature>
<feature type="region of interest" description="Disordered" evidence="3">
    <location>
        <begin position="447"/>
        <end position="488"/>
    </location>
</feature>
<feature type="compositionally biased region" description="Polar residues" evidence="3">
    <location>
        <begin position="345"/>
        <end position="355"/>
    </location>
</feature>
<name>A0AAD6J4Z7_DREDA</name>
<dbReference type="GO" id="GO:0005634">
    <property type="term" value="C:nucleus"/>
    <property type="evidence" value="ECO:0007669"/>
    <property type="project" value="InterPro"/>
</dbReference>
<gene>
    <name evidence="5" type="ORF">Dda_0480</name>
</gene>
<feature type="region of interest" description="Disordered" evidence="3">
    <location>
        <begin position="1"/>
        <end position="20"/>
    </location>
</feature>
<dbReference type="GO" id="GO:0000775">
    <property type="term" value="C:chromosome, centromeric region"/>
    <property type="evidence" value="ECO:0007669"/>
    <property type="project" value="InterPro"/>
</dbReference>
<comment type="caution">
    <text evidence="5">The sequence shown here is derived from an EMBL/GenBank/DDBJ whole genome shotgun (WGS) entry which is preliminary data.</text>
</comment>
<feature type="region of interest" description="Disordered" evidence="3">
    <location>
        <begin position="655"/>
        <end position="684"/>
    </location>
</feature>
<keyword evidence="2" id="KW-0159">Chromosome partition</keyword>
<feature type="region of interest" description="Disordered" evidence="3">
    <location>
        <begin position="70"/>
        <end position="92"/>
    </location>
</feature>
<evidence type="ECO:0000313" key="5">
    <source>
        <dbReference type="EMBL" id="KAJ6264335.1"/>
    </source>
</evidence>
<feature type="compositionally biased region" description="Low complexity" evidence="3">
    <location>
        <begin position="597"/>
        <end position="607"/>
    </location>
</feature>
<comment type="similarity">
    <text evidence="1">Belongs to the shugoshin family.</text>
</comment>
<feature type="region of interest" description="Disordered" evidence="3">
    <location>
        <begin position="323"/>
        <end position="355"/>
    </location>
</feature>
<evidence type="ECO:0000313" key="6">
    <source>
        <dbReference type="Proteomes" id="UP001221413"/>
    </source>
</evidence>
<accession>A0AAD6J4Z7</accession>
<feature type="compositionally biased region" description="Low complexity" evidence="3">
    <location>
        <begin position="576"/>
        <end position="588"/>
    </location>
</feature>
<feature type="compositionally biased region" description="Basic and acidic residues" evidence="3">
    <location>
        <begin position="275"/>
        <end position="284"/>
    </location>
</feature>
<reference evidence="5" key="1">
    <citation type="submission" date="2023-01" db="EMBL/GenBank/DDBJ databases">
        <title>The chitinases involved in constricting ring structure development in the nematode-trapping fungus Drechslerella dactyloides.</title>
        <authorList>
            <person name="Wang R."/>
            <person name="Zhang L."/>
            <person name="Tang P."/>
            <person name="Li S."/>
            <person name="Liang L."/>
        </authorList>
    </citation>
    <scope>NUCLEOTIDE SEQUENCE</scope>
    <source>
        <strain evidence="5">YMF1.00031</strain>
    </source>
</reference>